<proteinExistence type="inferred from homology"/>
<dbReference type="EMBL" id="JBHUJC010000020">
    <property type="protein sequence ID" value="MFD2276198.1"/>
    <property type="molecule type" value="Genomic_DNA"/>
</dbReference>
<reference evidence="8" key="1">
    <citation type="journal article" date="2019" name="Int. J. Syst. Evol. Microbiol.">
        <title>The Global Catalogue of Microorganisms (GCM) 10K type strain sequencing project: providing services to taxonomists for standard genome sequencing and annotation.</title>
        <authorList>
            <consortium name="The Broad Institute Genomics Platform"/>
            <consortium name="The Broad Institute Genome Sequencing Center for Infectious Disease"/>
            <person name="Wu L."/>
            <person name="Ma J."/>
        </authorList>
    </citation>
    <scope>NUCLEOTIDE SEQUENCE [LARGE SCALE GENOMIC DNA]</scope>
    <source>
        <strain evidence="8">JCM 16545</strain>
    </source>
</reference>
<keyword evidence="5" id="KW-0777">Teichoic acid biosynthesis</keyword>
<evidence type="ECO:0000313" key="7">
    <source>
        <dbReference type="EMBL" id="MFD2276198.1"/>
    </source>
</evidence>
<evidence type="ECO:0000256" key="1">
    <source>
        <dbReference type="ARBA" id="ARBA00004202"/>
    </source>
</evidence>
<protein>
    <submittedName>
        <fullName evidence="7">CDP-glycerol glycerophosphotransferase family protein</fullName>
    </submittedName>
</protein>
<evidence type="ECO:0000256" key="4">
    <source>
        <dbReference type="ARBA" id="ARBA00022679"/>
    </source>
</evidence>
<dbReference type="SUPFAM" id="SSF53756">
    <property type="entry name" value="UDP-Glycosyltransferase/glycogen phosphorylase"/>
    <property type="match status" value="1"/>
</dbReference>
<comment type="subcellular location">
    <subcellularLocation>
        <location evidence="1">Cell membrane</location>
        <topology evidence="1">Peripheral membrane protein</topology>
    </subcellularLocation>
</comment>
<dbReference type="Proteomes" id="UP001597297">
    <property type="component" value="Unassembled WGS sequence"/>
</dbReference>
<evidence type="ECO:0000256" key="2">
    <source>
        <dbReference type="ARBA" id="ARBA00010488"/>
    </source>
</evidence>
<keyword evidence="4" id="KW-0808">Transferase</keyword>
<dbReference type="InterPro" id="IPR051612">
    <property type="entry name" value="Teichoic_Acid_Biosynth"/>
</dbReference>
<keyword evidence="8" id="KW-1185">Reference proteome</keyword>
<organism evidence="7 8">
    <name type="scientific">Rubritalea spongiae</name>
    <dbReference type="NCBI Taxonomy" id="430797"/>
    <lineage>
        <taxon>Bacteria</taxon>
        <taxon>Pseudomonadati</taxon>
        <taxon>Verrucomicrobiota</taxon>
        <taxon>Verrucomicrobiia</taxon>
        <taxon>Verrucomicrobiales</taxon>
        <taxon>Rubritaleaceae</taxon>
        <taxon>Rubritalea</taxon>
    </lineage>
</organism>
<dbReference type="InterPro" id="IPR043149">
    <property type="entry name" value="TagF_N"/>
</dbReference>
<comment type="similarity">
    <text evidence="2">Belongs to the CDP-glycerol glycerophosphotransferase family.</text>
</comment>
<dbReference type="RefSeq" id="WP_377094462.1">
    <property type="nucleotide sequence ID" value="NZ_JBHSJM010000001.1"/>
</dbReference>
<dbReference type="InterPro" id="IPR043148">
    <property type="entry name" value="TagF_C"/>
</dbReference>
<name>A0ABW5E4L1_9BACT</name>
<keyword evidence="6" id="KW-0472">Membrane</keyword>
<dbReference type="Pfam" id="PF04464">
    <property type="entry name" value="Glyphos_transf"/>
    <property type="match status" value="1"/>
</dbReference>
<evidence type="ECO:0000256" key="6">
    <source>
        <dbReference type="ARBA" id="ARBA00023136"/>
    </source>
</evidence>
<dbReference type="InterPro" id="IPR007554">
    <property type="entry name" value="Glycerophosphate_synth"/>
</dbReference>
<comment type="caution">
    <text evidence="7">The sequence shown here is derived from an EMBL/GenBank/DDBJ whole genome shotgun (WGS) entry which is preliminary data.</text>
</comment>
<evidence type="ECO:0000256" key="3">
    <source>
        <dbReference type="ARBA" id="ARBA00022475"/>
    </source>
</evidence>
<dbReference type="Gene3D" id="3.40.50.12580">
    <property type="match status" value="1"/>
</dbReference>
<evidence type="ECO:0000256" key="5">
    <source>
        <dbReference type="ARBA" id="ARBA00022944"/>
    </source>
</evidence>
<evidence type="ECO:0000313" key="8">
    <source>
        <dbReference type="Proteomes" id="UP001597297"/>
    </source>
</evidence>
<dbReference type="PANTHER" id="PTHR37316">
    <property type="entry name" value="TEICHOIC ACID GLYCEROL-PHOSPHATE PRIMASE"/>
    <property type="match status" value="1"/>
</dbReference>
<keyword evidence="3" id="KW-1003">Cell membrane</keyword>
<dbReference type="PANTHER" id="PTHR37316:SF3">
    <property type="entry name" value="TEICHOIC ACID GLYCEROL-PHOSPHATE TRANSFERASE"/>
    <property type="match status" value="1"/>
</dbReference>
<sequence length="373" mass="43246">MLKNVLKHCFYWVASLLPKRNYCYLKGIPSYDDSLVALYKRFDTGAYEKIIWSVYDLSHSRPFEMRKGTEFVRNGSLKDLWYGMVSKTMFTTHGHFLKAVPRGQVCVNVWHGMPFKAIGLLAGEEGKDSSYFCSTSPLFRDVLARSFGVREECGWMSGIPRNDFLFESKEGIWEAMGLEREKYKKVFFWLPTYRTSTMGNLIEDGVEAGNVFNMVGFPSTAFARFLEKEKCLCIIKPHPLAPRNEEEFPENIMVIDEEWMWQRGVLLYQILSEVDFLVSDISSVMVDFALLDRPMFVCFEDSEEYKAKRKMVFEPIEDWLPGEIVHGYEGLREAISSCVAGEDSSQEKRRKLCKQFHSYQDGRSTERVLEELG</sequence>
<accession>A0ABW5E4L1</accession>
<gene>
    <name evidence="7" type="ORF">ACFSQZ_06945</name>
</gene>
<dbReference type="Gene3D" id="3.40.50.11820">
    <property type="match status" value="1"/>
</dbReference>